<gene>
    <name evidence="3" type="ORF">Tel_03140</name>
</gene>
<evidence type="ECO:0000259" key="2">
    <source>
        <dbReference type="Pfam" id="PF13439"/>
    </source>
</evidence>
<dbReference type="Gene3D" id="3.40.50.2000">
    <property type="entry name" value="Glycogen Phosphorylase B"/>
    <property type="match status" value="2"/>
</dbReference>
<accession>A0A0S2TAP9</accession>
<evidence type="ECO:0000313" key="4">
    <source>
        <dbReference type="Proteomes" id="UP000055136"/>
    </source>
</evidence>
<dbReference type="InterPro" id="IPR050194">
    <property type="entry name" value="Glycosyltransferase_grp1"/>
</dbReference>
<protein>
    <submittedName>
        <fullName evidence="3">Glycosyl transferase family 1</fullName>
    </submittedName>
</protein>
<dbReference type="PANTHER" id="PTHR45947:SF3">
    <property type="entry name" value="SULFOQUINOVOSYL TRANSFERASE SQD2"/>
    <property type="match status" value="1"/>
</dbReference>
<dbReference type="Pfam" id="PF13439">
    <property type="entry name" value="Glyco_transf_4"/>
    <property type="match status" value="1"/>
</dbReference>
<dbReference type="PANTHER" id="PTHR45947">
    <property type="entry name" value="SULFOQUINOVOSYL TRANSFERASE SQD2"/>
    <property type="match status" value="1"/>
</dbReference>
<organism evidence="3 4">
    <name type="scientific">Candidatus Tenderia electrophaga</name>
    <dbReference type="NCBI Taxonomy" id="1748243"/>
    <lineage>
        <taxon>Bacteria</taxon>
        <taxon>Pseudomonadati</taxon>
        <taxon>Pseudomonadota</taxon>
        <taxon>Gammaproteobacteria</taxon>
        <taxon>Candidatus Tenderiales</taxon>
        <taxon>Candidatus Tenderiaceae</taxon>
        <taxon>Candidatus Tenderia</taxon>
    </lineage>
</organism>
<feature type="domain" description="Glycosyltransferase subfamily 4-like N-terminal" evidence="2">
    <location>
        <begin position="14"/>
        <end position="185"/>
    </location>
</feature>
<keyword evidence="3" id="KW-0808">Transferase</keyword>
<dbReference type="InterPro" id="IPR028098">
    <property type="entry name" value="Glyco_trans_4-like_N"/>
</dbReference>
<dbReference type="EMBL" id="CP013099">
    <property type="protein sequence ID" value="ALP52222.1"/>
    <property type="molecule type" value="Genomic_DNA"/>
</dbReference>
<dbReference type="InterPro" id="IPR001296">
    <property type="entry name" value="Glyco_trans_1"/>
</dbReference>
<proteinExistence type="predicted"/>
<dbReference type="Pfam" id="PF00534">
    <property type="entry name" value="Glycos_transf_1"/>
    <property type="match status" value="1"/>
</dbReference>
<dbReference type="GO" id="GO:0016757">
    <property type="term" value="F:glycosyltransferase activity"/>
    <property type="evidence" value="ECO:0007669"/>
    <property type="project" value="InterPro"/>
</dbReference>
<dbReference type="SUPFAM" id="SSF53756">
    <property type="entry name" value="UDP-Glycosyltransferase/glycogen phosphorylase"/>
    <property type="match status" value="1"/>
</dbReference>
<dbReference type="Proteomes" id="UP000055136">
    <property type="component" value="Chromosome"/>
</dbReference>
<keyword evidence="4" id="KW-1185">Reference proteome</keyword>
<dbReference type="STRING" id="1748243.Tel_03140"/>
<dbReference type="KEGG" id="tee:Tel_03140"/>
<feature type="domain" description="Glycosyl transferase family 1" evidence="1">
    <location>
        <begin position="194"/>
        <end position="357"/>
    </location>
</feature>
<name>A0A0S2TAP9_9GAMM</name>
<dbReference type="AlphaFoldDB" id="A0A0S2TAP9"/>
<reference evidence="3" key="1">
    <citation type="submission" date="2015-10" db="EMBL/GenBank/DDBJ databases">
        <title>Description of Candidatus Tenderia electrophaga gen. nov, sp. nov., an Uncultivated Electroautotroph from a Biocathode Enrichment.</title>
        <authorList>
            <person name="Eddie B.J."/>
            <person name="Malanoski A.P."/>
            <person name="Wang Z."/>
            <person name="Hall R.J."/>
            <person name="Oh S.D."/>
            <person name="Heiner C."/>
            <person name="Lin B."/>
            <person name="Strycharz-Glaven S.M."/>
        </authorList>
    </citation>
    <scope>NUCLEOTIDE SEQUENCE [LARGE SCALE GENOMIC DNA]</scope>
    <source>
        <strain evidence="3">NRL1</strain>
    </source>
</reference>
<evidence type="ECO:0000313" key="3">
    <source>
        <dbReference type="EMBL" id="ALP52222.1"/>
    </source>
</evidence>
<evidence type="ECO:0000259" key="1">
    <source>
        <dbReference type="Pfam" id="PF00534"/>
    </source>
</evidence>
<sequence length="396" mass="44640">MRILMLSDVYFPRVNGVSTSIQSFARELQRQGHSVTLIAPDYGADHSDELELLRVPSRKVIVDPEDRMLKMDWVLQRVDLLAKCEYDLIHVQTPFVAHYLGLKLARQLGLPLAETYHTYFEEYLYNYISYLPRSWLRFAARRFSTAQCNSVDHVVVPSAPIEQALRRYGVKTPITIVPTGLELDRFSGGDGARFRDAHGIDRDRPLALYVGRMAHEKNIAFLLRAMKQAIRAMPELLFVMAGEGPAEHWAWQWVEREGLSDNVVFVGYLDRATQLLDCYRAADLFVFASRTETQGLVLLEAMALGTPVVSTAVLGTKTVLCDGRGVLIAKENEDDFSAKVLQLMRDDTARQTLSQAALDYVQDWSIGRMVERKLEVYARLLATQPNGRAAIGDSAG</sequence>